<evidence type="ECO:0000313" key="2">
    <source>
        <dbReference type="EMBL" id="KAK0490275.1"/>
    </source>
</evidence>
<accession>A0AA39URY5</accession>
<evidence type="ECO:0000313" key="3">
    <source>
        <dbReference type="Proteomes" id="UP001175227"/>
    </source>
</evidence>
<dbReference type="AlphaFoldDB" id="A0AA39URY5"/>
<evidence type="ECO:0000256" key="1">
    <source>
        <dbReference type="SAM" id="SignalP"/>
    </source>
</evidence>
<proteinExistence type="predicted"/>
<keyword evidence="3" id="KW-1185">Reference proteome</keyword>
<comment type="caution">
    <text evidence="2">The sequence shown here is derived from an EMBL/GenBank/DDBJ whole genome shotgun (WGS) entry which is preliminary data.</text>
</comment>
<protein>
    <submittedName>
        <fullName evidence="2">Uncharacterized protein</fullName>
    </submittedName>
</protein>
<dbReference type="Proteomes" id="UP001175227">
    <property type="component" value="Unassembled WGS sequence"/>
</dbReference>
<feature type="chain" id="PRO_5041280550" evidence="1">
    <location>
        <begin position="19"/>
        <end position="220"/>
    </location>
</feature>
<sequence>MHFFLLHLVVACFQSGSGDLLLNDFSIGRFISKIWTILWHIWGATLGCHRRKNSHGTYANEREEQAYWESAMRWNLCLQTSGAMKDWSIPVITSYTPAPPAPASQESETEATEYYLPPKAFCKWYRMVFPESPVRRVDSALLDISDSITQHYPTLSQAQRLKTRFSSLDRREMHRISRILSDEVVFGTHRRWGSEYRTMWKLWIERKGTDMTIVFVNQSQ</sequence>
<organism evidence="2 3">
    <name type="scientific">Armillaria novae-zelandiae</name>
    <dbReference type="NCBI Taxonomy" id="153914"/>
    <lineage>
        <taxon>Eukaryota</taxon>
        <taxon>Fungi</taxon>
        <taxon>Dikarya</taxon>
        <taxon>Basidiomycota</taxon>
        <taxon>Agaricomycotina</taxon>
        <taxon>Agaricomycetes</taxon>
        <taxon>Agaricomycetidae</taxon>
        <taxon>Agaricales</taxon>
        <taxon>Marasmiineae</taxon>
        <taxon>Physalacriaceae</taxon>
        <taxon>Armillaria</taxon>
    </lineage>
</organism>
<reference evidence="2" key="1">
    <citation type="submission" date="2023-06" db="EMBL/GenBank/DDBJ databases">
        <authorList>
            <consortium name="Lawrence Berkeley National Laboratory"/>
            <person name="Ahrendt S."/>
            <person name="Sahu N."/>
            <person name="Indic B."/>
            <person name="Wong-Bajracharya J."/>
            <person name="Merenyi Z."/>
            <person name="Ke H.-M."/>
            <person name="Monk M."/>
            <person name="Kocsube S."/>
            <person name="Drula E."/>
            <person name="Lipzen A."/>
            <person name="Balint B."/>
            <person name="Henrissat B."/>
            <person name="Andreopoulos B."/>
            <person name="Martin F.M."/>
            <person name="Harder C.B."/>
            <person name="Rigling D."/>
            <person name="Ford K.L."/>
            <person name="Foster G.D."/>
            <person name="Pangilinan J."/>
            <person name="Papanicolaou A."/>
            <person name="Barry K."/>
            <person name="LaButti K."/>
            <person name="Viragh M."/>
            <person name="Koriabine M."/>
            <person name="Yan M."/>
            <person name="Riley R."/>
            <person name="Champramary S."/>
            <person name="Plett K.L."/>
            <person name="Tsai I.J."/>
            <person name="Slot J."/>
            <person name="Sipos G."/>
            <person name="Plett J."/>
            <person name="Nagy L.G."/>
            <person name="Grigoriev I.V."/>
        </authorList>
    </citation>
    <scope>NUCLEOTIDE SEQUENCE</scope>
    <source>
        <strain evidence="2">ICMP 16352</strain>
    </source>
</reference>
<feature type="signal peptide" evidence="1">
    <location>
        <begin position="1"/>
        <end position="18"/>
    </location>
</feature>
<keyword evidence="1" id="KW-0732">Signal</keyword>
<name>A0AA39URY5_9AGAR</name>
<dbReference type="EMBL" id="JAUEPR010000001">
    <property type="protein sequence ID" value="KAK0490275.1"/>
    <property type="molecule type" value="Genomic_DNA"/>
</dbReference>
<gene>
    <name evidence="2" type="ORF">IW261DRAFT_1431207</name>
</gene>